<evidence type="ECO:0000313" key="2">
    <source>
        <dbReference type="WBParaSite" id="ES5_v2.g9536.t1"/>
    </source>
</evidence>
<dbReference type="Proteomes" id="UP000887579">
    <property type="component" value="Unplaced"/>
</dbReference>
<sequence>MSRKFRSVFFQLFFKGCKDKFDDVDDFNQFFERTDLSNRKCSSALTTNHTRTEQLSHYPSTASTLNASHYDHNNPPSIFSHYKSNLLSVGDPTASRRSSSSDYQNRRFSTAMSSFEPPSTATTATAGTKNNHHHNTAKRISFNLANDPPSSSCQKSSNRLIEKIPAKNSIIKSSAKVGTFSRIRERIKPLNKLGQYIWNHESVMLINDSTNSPQRRLNNIQTETNFVGLAY</sequence>
<organism evidence="1 2">
    <name type="scientific">Panagrolaimus sp. ES5</name>
    <dbReference type="NCBI Taxonomy" id="591445"/>
    <lineage>
        <taxon>Eukaryota</taxon>
        <taxon>Metazoa</taxon>
        <taxon>Ecdysozoa</taxon>
        <taxon>Nematoda</taxon>
        <taxon>Chromadorea</taxon>
        <taxon>Rhabditida</taxon>
        <taxon>Tylenchina</taxon>
        <taxon>Panagrolaimomorpha</taxon>
        <taxon>Panagrolaimoidea</taxon>
        <taxon>Panagrolaimidae</taxon>
        <taxon>Panagrolaimus</taxon>
    </lineage>
</organism>
<name>A0AC34GXI0_9BILA</name>
<proteinExistence type="predicted"/>
<dbReference type="WBParaSite" id="ES5_v2.g9536.t1">
    <property type="protein sequence ID" value="ES5_v2.g9536.t1"/>
    <property type="gene ID" value="ES5_v2.g9536"/>
</dbReference>
<accession>A0AC34GXI0</accession>
<evidence type="ECO:0000313" key="1">
    <source>
        <dbReference type="Proteomes" id="UP000887579"/>
    </source>
</evidence>
<protein>
    <submittedName>
        <fullName evidence="2">Uncharacterized protein</fullName>
    </submittedName>
</protein>
<reference evidence="2" key="1">
    <citation type="submission" date="2022-11" db="UniProtKB">
        <authorList>
            <consortium name="WormBaseParasite"/>
        </authorList>
    </citation>
    <scope>IDENTIFICATION</scope>
</reference>